<feature type="compositionally biased region" description="Polar residues" evidence="2">
    <location>
        <begin position="209"/>
        <end position="221"/>
    </location>
</feature>
<feature type="region of interest" description="Disordered" evidence="2">
    <location>
        <begin position="396"/>
        <end position="420"/>
    </location>
</feature>
<name>A0A5K3FEE0_MESCO</name>
<evidence type="ECO:0000256" key="2">
    <source>
        <dbReference type="SAM" id="MobiDB-lite"/>
    </source>
</evidence>
<feature type="compositionally biased region" description="Acidic residues" evidence="2">
    <location>
        <begin position="343"/>
        <end position="360"/>
    </location>
</feature>
<evidence type="ECO:0000313" key="3">
    <source>
        <dbReference type="WBParaSite" id="MCU_007487-RF"/>
    </source>
</evidence>
<feature type="region of interest" description="Disordered" evidence="2">
    <location>
        <begin position="107"/>
        <end position="130"/>
    </location>
</feature>
<feature type="compositionally biased region" description="Polar residues" evidence="2">
    <location>
        <begin position="174"/>
        <end position="196"/>
    </location>
</feature>
<dbReference type="WBParaSite" id="MCU_007487-RF">
    <property type="protein sequence ID" value="MCU_007487-RF"/>
    <property type="gene ID" value="MCU_007487"/>
</dbReference>
<feature type="compositionally biased region" description="Polar residues" evidence="2">
    <location>
        <begin position="107"/>
        <end position="119"/>
    </location>
</feature>
<evidence type="ECO:0000256" key="1">
    <source>
        <dbReference type="SAM" id="Coils"/>
    </source>
</evidence>
<protein>
    <submittedName>
        <fullName evidence="3">Reverse transcriptase domain-containing protein</fullName>
    </submittedName>
</protein>
<sequence>MSGKGFRSDMQLNERIAAIRENNDRIESRHREIELDKKRAADTGSLILPSQIRVTITRSEARSNHSGFYDNGRPKGKQRKPDFQIRGGDLRNNLSKSLSRLHQDSTYNYQPQFSGNRSKCSGVASGGHAREADGFSTEYFRFVEIDHQVGRKKPQRQQRNQNNRTKFGYHPNQRYGNDSSQHPSNQSQPTLSSAKSLPSLDPTALRPSSHYSQQASQNHSCASRPRQPLPPRFRNLANRNRAQMAQRPDDPVCCCAQSVGGQLRGRRKAHSPTAGERQSSVMWPPPPPPKDKSGHWIRGRVIRSEAHKTSERPQVAAVGTQSDDLPEAPSTSHRNIGSPFVNDLDDVDNDDDDGYIDDNPLDDLDQFTLKIDMDGGFIVHDATICDPILSKPISSWIDEEDSPEPQQPPPTAETRVRRNSTKDVSASLPLDVECCIFSNSSLTTSGVSTLSSLDCRLLDDGVTAPIQRSLSADQLDKASRIIGAASKPYRSKFKDSDFLQVAWATNTDRVF</sequence>
<dbReference type="AlphaFoldDB" id="A0A5K3FEE0"/>
<feature type="compositionally biased region" description="Polar residues" evidence="2">
    <location>
        <begin position="319"/>
        <end position="335"/>
    </location>
</feature>
<feature type="compositionally biased region" description="Basic and acidic residues" evidence="2">
    <location>
        <begin position="302"/>
        <end position="311"/>
    </location>
</feature>
<feature type="region of interest" description="Disordered" evidence="2">
    <location>
        <begin position="261"/>
        <end position="360"/>
    </location>
</feature>
<reference evidence="3" key="1">
    <citation type="submission" date="2019-11" db="UniProtKB">
        <authorList>
            <consortium name="WormBaseParasite"/>
        </authorList>
    </citation>
    <scope>IDENTIFICATION</scope>
</reference>
<keyword evidence="1" id="KW-0175">Coiled coil</keyword>
<feature type="region of interest" description="Disordered" evidence="2">
    <location>
        <begin position="63"/>
        <end position="89"/>
    </location>
</feature>
<proteinExistence type="predicted"/>
<accession>A0A5K3FEE0</accession>
<organism evidence="3">
    <name type="scientific">Mesocestoides corti</name>
    <name type="common">Flatworm</name>
    <dbReference type="NCBI Taxonomy" id="53468"/>
    <lineage>
        <taxon>Eukaryota</taxon>
        <taxon>Metazoa</taxon>
        <taxon>Spiralia</taxon>
        <taxon>Lophotrochozoa</taxon>
        <taxon>Platyhelminthes</taxon>
        <taxon>Cestoda</taxon>
        <taxon>Eucestoda</taxon>
        <taxon>Cyclophyllidea</taxon>
        <taxon>Mesocestoididae</taxon>
        <taxon>Mesocestoides</taxon>
    </lineage>
</organism>
<feature type="region of interest" description="Disordered" evidence="2">
    <location>
        <begin position="148"/>
        <end position="233"/>
    </location>
</feature>
<feature type="coiled-coil region" evidence="1">
    <location>
        <begin position="9"/>
        <end position="36"/>
    </location>
</feature>